<keyword evidence="3" id="KW-0560">Oxidoreductase</keyword>
<dbReference type="EMBL" id="CP093443">
    <property type="protein sequence ID" value="UVI36395.1"/>
    <property type="molecule type" value="Genomic_DNA"/>
</dbReference>
<evidence type="ECO:0000256" key="1">
    <source>
        <dbReference type="ARBA" id="ARBA00009986"/>
    </source>
</evidence>
<dbReference type="PROSITE" id="PS00070">
    <property type="entry name" value="ALDEHYDE_DEHYDR_CYS"/>
    <property type="match status" value="1"/>
</dbReference>
<evidence type="ECO:0000313" key="5">
    <source>
        <dbReference type="EMBL" id="UVI36395.1"/>
    </source>
</evidence>
<evidence type="ECO:0000256" key="2">
    <source>
        <dbReference type="ARBA" id="ARBA00022857"/>
    </source>
</evidence>
<keyword evidence="6" id="KW-1185">Reference proteome</keyword>
<dbReference type="PANTHER" id="PTHR43217:SF2">
    <property type="entry name" value="SUCCINATE-SEMIALDEHYDE DEHYDROGENASE [NADP(+)]"/>
    <property type="match status" value="1"/>
</dbReference>
<feature type="domain" description="Aldehyde dehydrogenase" evidence="4">
    <location>
        <begin position="4"/>
        <end position="453"/>
    </location>
</feature>
<dbReference type="Proteomes" id="UP001064879">
    <property type="component" value="Chromosome"/>
</dbReference>
<dbReference type="InterPro" id="IPR016161">
    <property type="entry name" value="Ald_DH/histidinol_DH"/>
</dbReference>
<dbReference type="SUPFAM" id="SSF53720">
    <property type="entry name" value="ALDH-like"/>
    <property type="match status" value="1"/>
</dbReference>
<dbReference type="InterPro" id="IPR047110">
    <property type="entry name" value="GABD/Sad-like"/>
</dbReference>
<dbReference type="InterPro" id="IPR044148">
    <property type="entry name" value="ALDH_GabD1-like"/>
</dbReference>
<dbReference type="InterPro" id="IPR015590">
    <property type="entry name" value="Aldehyde_DH_dom"/>
</dbReference>
<organism evidence="5 6">
    <name type="scientific">Brevibacterium spongiae</name>
    <dbReference type="NCBI Taxonomy" id="2909672"/>
    <lineage>
        <taxon>Bacteria</taxon>
        <taxon>Bacillati</taxon>
        <taxon>Actinomycetota</taxon>
        <taxon>Actinomycetes</taxon>
        <taxon>Micrococcales</taxon>
        <taxon>Brevibacteriaceae</taxon>
        <taxon>Brevibacterium</taxon>
    </lineage>
</organism>
<proteinExistence type="inferred from homology"/>
<dbReference type="Gene3D" id="3.40.605.10">
    <property type="entry name" value="Aldehyde Dehydrogenase, Chain A, domain 1"/>
    <property type="match status" value="1"/>
</dbReference>
<sequence>MAVYSTINPATGRTLATFDEISDSALQSIIASSEEAYHSWRTRETTDRKTILARIAQQHRDSSEELANLITMEMGKPVAQARGEVELSAQIYQYYADNLDELLAEEHLEISGSGTAVVRTEPIGPLIGVMPWNFPYYQVARFAAPNIALGNSIIVKHARNCPQAAQKIEETLTSAGLPKGVYINAFISSTQVADAIADPRIQGVSLTGSEQAGAAVAEVAGRNLKKCVLELGGSDPLLVFDDADLEEAAQAAAANRLFNAGQACTATKRIIVHTAVYDDFVSMLAERMTAFEPSDPTMTETNLGPLSSQQAAAELDEIIGQAVSAGASVVLEGGAAEGNEAFYSPTLLADVDPTMDVYNTELFGPVGVVHQFETEEQAIDLANDSPYGLAASIFTEDMSRASRVTGALETGMVWINSTSKSSPELPFGGVKRSGYGRELSHYGFNEFANKKLVRNTRVQD</sequence>
<dbReference type="RefSeq" id="WP_139906656.1">
    <property type="nucleotide sequence ID" value="NZ_CP093443.1"/>
</dbReference>
<dbReference type="CDD" id="cd07100">
    <property type="entry name" value="ALDH_SSADH1_GabD1"/>
    <property type="match status" value="1"/>
</dbReference>
<dbReference type="InterPro" id="IPR016163">
    <property type="entry name" value="Ald_DH_C"/>
</dbReference>
<evidence type="ECO:0000259" key="4">
    <source>
        <dbReference type="Pfam" id="PF00171"/>
    </source>
</evidence>
<evidence type="ECO:0000313" key="6">
    <source>
        <dbReference type="Proteomes" id="UP001064879"/>
    </source>
</evidence>
<reference evidence="5" key="1">
    <citation type="submission" date="2022-03" db="EMBL/GenBank/DDBJ databases">
        <title>Brevibacterium spongiae sp. nov., isolated from marine sponge.</title>
        <authorList>
            <person name="Li Z."/>
            <person name="Zhang M."/>
        </authorList>
    </citation>
    <scope>NUCLEOTIDE SEQUENCE</scope>
    <source>
        <strain evidence="5">WHS-Z9</strain>
    </source>
</reference>
<dbReference type="InterPro" id="IPR016160">
    <property type="entry name" value="Ald_DH_CS_CYS"/>
</dbReference>
<evidence type="ECO:0000256" key="3">
    <source>
        <dbReference type="ARBA" id="ARBA00023002"/>
    </source>
</evidence>
<gene>
    <name evidence="5" type="ORF">L1F31_01635</name>
</gene>
<keyword evidence="2" id="KW-0521">NADP</keyword>
<accession>A0ABY5SQG7</accession>
<dbReference type="Pfam" id="PF00171">
    <property type="entry name" value="Aldedh"/>
    <property type="match status" value="1"/>
</dbReference>
<comment type="similarity">
    <text evidence="1">Belongs to the aldehyde dehydrogenase family.</text>
</comment>
<dbReference type="Gene3D" id="3.40.309.10">
    <property type="entry name" value="Aldehyde Dehydrogenase, Chain A, domain 2"/>
    <property type="match status" value="1"/>
</dbReference>
<name>A0ABY5SQG7_9MICO</name>
<dbReference type="PANTHER" id="PTHR43217">
    <property type="entry name" value="SUCCINATE SEMIALDEHYDE DEHYDROGENASE [NAD(P)+] SAD"/>
    <property type="match status" value="1"/>
</dbReference>
<dbReference type="InterPro" id="IPR016162">
    <property type="entry name" value="Ald_DH_N"/>
</dbReference>
<protein>
    <submittedName>
        <fullName evidence="5">NAD-dependent succinate-semialdehyde dehydrogenase</fullName>
    </submittedName>
</protein>